<proteinExistence type="predicted"/>
<feature type="compositionally biased region" description="Basic and acidic residues" evidence="2">
    <location>
        <begin position="19"/>
        <end position="32"/>
    </location>
</feature>
<feature type="region of interest" description="Disordered" evidence="2">
    <location>
        <begin position="1"/>
        <end position="32"/>
    </location>
</feature>
<dbReference type="Gene3D" id="3.20.20.240">
    <property type="entry name" value="Methylmalonyl-CoA mutase"/>
    <property type="match status" value="1"/>
</dbReference>
<dbReference type="CDD" id="cd03680">
    <property type="entry name" value="MM_CoA_mutase_ICM_like"/>
    <property type="match status" value="1"/>
</dbReference>
<dbReference type="EMBL" id="OMOD01000127">
    <property type="protein sequence ID" value="SPF41021.1"/>
    <property type="molecule type" value="Genomic_DNA"/>
</dbReference>
<dbReference type="Pfam" id="PF01642">
    <property type="entry name" value="MM_CoA_mutase"/>
    <property type="match status" value="1"/>
</dbReference>
<dbReference type="EC" id="5.4.99.2" evidence="4"/>
<dbReference type="GO" id="GO:0004494">
    <property type="term" value="F:methylmalonyl-CoA mutase activity"/>
    <property type="evidence" value="ECO:0007669"/>
    <property type="project" value="UniProtKB-EC"/>
</dbReference>
<keyword evidence="1 4" id="KW-0413">Isomerase</keyword>
<dbReference type="GO" id="GO:0031419">
    <property type="term" value="F:cobalamin binding"/>
    <property type="evidence" value="ECO:0007669"/>
    <property type="project" value="InterPro"/>
</dbReference>
<sequence>MPKNPSKPQVAESPLADIVENRHPSEGETKWAEKTLAPTLEKAPERPIGAPTGVNLDERGQARFTTISGVPIRRLYTQADLPADWSEEQYLGCPGQAPFTRGIHATGYRGKLYTMRQFSGFASPEETNQRYKYLLEHGGSGLSVAFDLPTLMGYDSDHAASEGEVGKCGVAIDSLEDMEILFRGIDLEKTTVSMTINSPASVLWAMYLVVAEKQGADWKKISGTIQNDILKEYIAQKEYIYPPAPSMRLVIDTFEFGSKFTPRYNTISISGYHIREAGSTALQELAFTLYDGVEYVEWARRRGLDVDEFGPRLSFFFNAHNDFFEEIAKYRAARKIWHRVMKDRFGAKNQRTWLMRFHTQTAGVSLPAQQPMNNIARVALQALAAVLGGTQSLHTDSYDEALALPTEEAARIALRTQQIIAYESGVAQTVDPLGGSYFVENQTLQMENGAFDYFGKLDAMGGMVKAIERGYPQKEIAEASYQYQRAVEAREKVIVGVNEFAIEEEPPHILYIGETVARQQTVKLKALRARRSNDDVRRALDALKKAAGQEPKAASNGNISSANTMPYIVDAVRAYATVGEICEALRQLYGTYTEVSIT</sequence>
<feature type="domain" description="Methylmalonyl-CoA mutase alpha/beta chain catalytic" evidence="3">
    <location>
        <begin position="66"/>
        <end position="590"/>
    </location>
</feature>
<evidence type="ECO:0000256" key="1">
    <source>
        <dbReference type="ARBA" id="ARBA00023235"/>
    </source>
</evidence>
<dbReference type="InterPro" id="IPR006099">
    <property type="entry name" value="MeMalonylCoA_mutase_a/b_cat"/>
</dbReference>
<gene>
    <name evidence="4" type="primary">sbmA</name>
    <name evidence="4" type="ORF">SBA1_340063</name>
</gene>
<dbReference type="Proteomes" id="UP000238701">
    <property type="component" value="Unassembled WGS sequence"/>
</dbReference>
<evidence type="ECO:0000256" key="2">
    <source>
        <dbReference type="SAM" id="MobiDB-lite"/>
    </source>
</evidence>
<reference evidence="5" key="1">
    <citation type="submission" date="2018-02" db="EMBL/GenBank/DDBJ databases">
        <authorList>
            <person name="Hausmann B."/>
        </authorList>
    </citation>
    <scope>NUCLEOTIDE SEQUENCE [LARGE SCALE GENOMIC DNA]</scope>
    <source>
        <strain evidence="5">Peat soil MAG SbA1</strain>
    </source>
</reference>
<name>A0A2U3KMZ1_9BACT</name>
<dbReference type="AlphaFoldDB" id="A0A2U3KMZ1"/>
<evidence type="ECO:0000313" key="5">
    <source>
        <dbReference type="Proteomes" id="UP000238701"/>
    </source>
</evidence>
<organism evidence="4 5">
    <name type="scientific">Candidatus Sulfotelmatobacter kueseliae</name>
    <dbReference type="NCBI Taxonomy" id="2042962"/>
    <lineage>
        <taxon>Bacteria</taxon>
        <taxon>Pseudomonadati</taxon>
        <taxon>Acidobacteriota</taxon>
        <taxon>Terriglobia</taxon>
        <taxon>Terriglobales</taxon>
        <taxon>Candidatus Korobacteraceae</taxon>
        <taxon>Candidatus Sulfotelmatobacter</taxon>
    </lineage>
</organism>
<dbReference type="PANTHER" id="PTHR48101">
    <property type="entry name" value="METHYLMALONYL-COA MUTASE, MITOCHONDRIAL-RELATED"/>
    <property type="match status" value="1"/>
</dbReference>
<dbReference type="NCBIfam" id="TIGR00641">
    <property type="entry name" value="acid_CoA_mut_N"/>
    <property type="match status" value="1"/>
</dbReference>
<evidence type="ECO:0000313" key="4">
    <source>
        <dbReference type="EMBL" id="SPF41021.1"/>
    </source>
</evidence>
<dbReference type="SUPFAM" id="SSF51703">
    <property type="entry name" value="Cobalamin (vitamin B12)-dependent enzymes"/>
    <property type="match status" value="1"/>
</dbReference>
<accession>A0A2U3KMZ1</accession>
<protein>
    <submittedName>
        <fullName evidence="4">Methylmalonyl-CoA mutase</fullName>
        <ecNumber evidence="4">5.4.99.2</ecNumber>
    </submittedName>
</protein>
<dbReference type="InterPro" id="IPR006098">
    <property type="entry name" value="MMCoA_mutase_a_cat"/>
</dbReference>
<dbReference type="InterPro" id="IPR016176">
    <property type="entry name" value="Cbl-dep_enz_cat"/>
</dbReference>
<evidence type="ECO:0000259" key="3">
    <source>
        <dbReference type="Pfam" id="PF01642"/>
    </source>
</evidence>
<dbReference type="PANTHER" id="PTHR48101:SF1">
    <property type="entry name" value="METHYLMALONYL-COA MUTASE, LARGE SUBUNIT"/>
    <property type="match status" value="1"/>
</dbReference>